<evidence type="ECO:0000256" key="8">
    <source>
        <dbReference type="ARBA" id="ARBA00018836"/>
    </source>
</evidence>
<reference evidence="16 17" key="1">
    <citation type="submission" date="2020-04" db="EMBL/GenBank/DDBJ databases">
        <authorList>
            <person name="De Canck E."/>
        </authorList>
    </citation>
    <scope>NUCLEOTIDE SEQUENCE [LARGE SCALE GENOMIC DNA]</scope>
    <source>
        <strain evidence="16 17">LMG 3441</strain>
    </source>
</reference>
<dbReference type="RefSeq" id="WP_175168748.1">
    <property type="nucleotide sequence ID" value="NZ_CADIJQ010000001.1"/>
</dbReference>
<keyword evidence="17" id="KW-1185">Reference proteome</keyword>
<dbReference type="Pfam" id="PF00926">
    <property type="entry name" value="DHBP_synthase"/>
    <property type="match status" value="1"/>
</dbReference>
<evidence type="ECO:0000313" key="16">
    <source>
        <dbReference type="EMBL" id="CAB3662495.1"/>
    </source>
</evidence>
<dbReference type="AlphaFoldDB" id="A0A6S6Z6P9"/>
<feature type="binding site" evidence="14">
    <location>
        <position position="45"/>
    </location>
    <ligand>
        <name>Mg(2+)</name>
        <dbReference type="ChEBI" id="CHEBI:18420"/>
        <label>2</label>
    </ligand>
</feature>
<dbReference type="InterPro" id="IPR000422">
    <property type="entry name" value="DHBP_synthase_RibB"/>
</dbReference>
<evidence type="ECO:0000256" key="14">
    <source>
        <dbReference type="HAMAP-Rule" id="MF_00180"/>
    </source>
</evidence>
<feature type="binding site" evidence="14">
    <location>
        <begin position="157"/>
        <end position="161"/>
    </location>
    <ligand>
        <name>D-ribulose 5-phosphate</name>
        <dbReference type="ChEBI" id="CHEBI:58121"/>
    </ligand>
</feature>
<evidence type="ECO:0000256" key="2">
    <source>
        <dbReference type="ARBA" id="ARBA00001936"/>
    </source>
</evidence>
<comment type="similarity">
    <text evidence="14 15">Belongs to the DHBP synthase family.</text>
</comment>
<evidence type="ECO:0000256" key="11">
    <source>
        <dbReference type="ARBA" id="ARBA00022842"/>
    </source>
</evidence>
<dbReference type="GO" id="GO:0008686">
    <property type="term" value="F:3,4-dihydroxy-2-butanone-4-phosphate synthase activity"/>
    <property type="evidence" value="ECO:0007669"/>
    <property type="project" value="UniProtKB-UniRule"/>
</dbReference>
<evidence type="ECO:0000256" key="9">
    <source>
        <dbReference type="ARBA" id="ARBA00022619"/>
    </source>
</evidence>
<keyword evidence="12 14" id="KW-0464">Manganese</keyword>
<evidence type="ECO:0000256" key="12">
    <source>
        <dbReference type="ARBA" id="ARBA00023211"/>
    </source>
</evidence>
<protein>
    <recommendedName>
        <fullName evidence="8 14">3,4-dihydroxy-2-butanone 4-phosphate synthase</fullName>
        <shortName evidence="14 15">DHBP synthase</shortName>
        <ecNumber evidence="7 14">4.1.99.12</ecNumber>
    </recommendedName>
</protein>
<dbReference type="UniPathway" id="UPA00275">
    <property type="reaction ID" value="UER00399"/>
</dbReference>
<feature type="binding site" evidence="14">
    <location>
        <position position="45"/>
    </location>
    <ligand>
        <name>Mg(2+)</name>
        <dbReference type="ChEBI" id="CHEBI:18420"/>
        <label>1</label>
    </ligand>
</feature>
<evidence type="ECO:0000256" key="13">
    <source>
        <dbReference type="ARBA" id="ARBA00023239"/>
    </source>
</evidence>
<sequence>MEVLRADLRNVTADRPERALDSVEGAIAAIARGEFVIVVDDEGRENEGDLIMAADAMTPQALAFMRRHTSGLICVAMPGAALDRLALPLMVQDNAESFQTAFTVSVDLRHGISTGISAADRAATLRALADPASRAEDFVRPGHIFPLRARRGGVLERPGHTEAAVDLAQLAGRNRCGVLCEIVRDDGGMARRDDLVRFALHHALCIISVAQLIDYRKSKEGRA</sequence>
<feature type="site" description="Essential for catalytic activity" evidence="14">
    <location>
        <position position="143"/>
    </location>
</feature>
<dbReference type="PANTHER" id="PTHR21327">
    <property type="entry name" value="GTP CYCLOHYDROLASE II-RELATED"/>
    <property type="match status" value="1"/>
</dbReference>
<feature type="site" description="Essential for catalytic activity" evidence="14">
    <location>
        <position position="181"/>
    </location>
</feature>
<dbReference type="FunFam" id="3.90.870.10:FF:000001">
    <property type="entry name" value="Riboflavin biosynthesis protein RibBA"/>
    <property type="match status" value="1"/>
</dbReference>
<evidence type="ECO:0000256" key="6">
    <source>
        <dbReference type="ARBA" id="ARBA00008976"/>
    </source>
</evidence>
<dbReference type="PANTHER" id="PTHR21327:SF18">
    <property type="entry name" value="3,4-DIHYDROXY-2-BUTANONE 4-PHOSPHATE SYNTHASE"/>
    <property type="match status" value="1"/>
</dbReference>
<proteinExistence type="inferred from homology"/>
<feature type="binding site" evidence="14">
    <location>
        <position position="160"/>
    </location>
    <ligand>
        <name>Mg(2+)</name>
        <dbReference type="ChEBI" id="CHEBI:18420"/>
        <label>2</label>
    </ligand>
</feature>
<dbReference type="SUPFAM" id="SSF55821">
    <property type="entry name" value="YrdC/RibB"/>
    <property type="match status" value="1"/>
</dbReference>
<comment type="function">
    <text evidence="3 14 15">Catalyzes the conversion of D-ribulose 5-phosphate to formate and 3,4-dihydroxy-2-butanone 4-phosphate.</text>
</comment>
<keyword evidence="10 14" id="KW-0479">Metal-binding</keyword>
<comment type="pathway">
    <text evidence="4 14 15">Cofactor biosynthesis; riboflavin biosynthesis; 2-hydroxy-3-oxobutyl phosphate from D-ribulose 5-phosphate: step 1/1.</text>
</comment>
<dbReference type="Proteomes" id="UP000494269">
    <property type="component" value="Unassembled WGS sequence"/>
</dbReference>
<comment type="catalytic activity">
    <reaction evidence="1 14 15">
        <text>D-ribulose 5-phosphate = (2S)-2-hydroxy-3-oxobutyl phosphate + formate + H(+)</text>
        <dbReference type="Rhea" id="RHEA:18457"/>
        <dbReference type="ChEBI" id="CHEBI:15378"/>
        <dbReference type="ChEBI" id="CHEBI:15740"/>
        <dbReference type="ChEBI" id="CHEBI:58121"/>
        <dbReference type="ChEBI" id="CHEBI:58830"/>
        <dbReference type="EC" id="4.1.99.12"/>
    </reaction>
</comment>
<keyword evidence="11 14" id="KW-0460">Magnesium</keyword>
<feature type="binding site" evidence="14">
    <location>
        <begin position="44"/>
        <end position="45"/>
    </location>
    <ligand>
        <name>D-ribulose 5-phosphate</name>
        <dbReference type="ChEBI" id="CHEBI:58121"/>
    </ligand>
</feature>
<comment type="subunit">
    <text evidence="14 15">Homodimer.</text>
</comment>
<evidence type="ECO:0000256" key="10">
    <source>
        <dbReference type="ARBA" id="ARBA00022723"/>
    </source>
</evidence>
<feature type="binding site" evidence="14">
    <location>
        <position position="49"/>
    </location>
    <ligand>
        <name>D-ribulose 5-phosphate</name>
        <dbReference type="ChEBI" id="CHEBI:58121"/>
    </ligand>
</feature>
<evidence type="ECO:0000256" key="1">
    <source>
        <dbReference type="ARBA" id="ARBA00000141"/>
    </source>
</evidence>
<accession>A0A6S6Z6P9</accession>
<dbReference type="Gene3D" id="3.90.870.10">
    <property type="entry name" value="DHBP synthase"/>
    <property type="match status" value="1"/>
</dbReference>
<organism evidence="16 17">
    <name type="scientific">Achromobacter kerstersii</name>
    <dbReference type="NCBI Taxonomy" id="1353890"/>
    <lineage>
        <taxon>Bacteria</taxon>
        <taxon>Pseudomonadati</taxon>
        <taxon>Pseudomonadota</taxon>
        <taxon>Betaproteobacteria</taxon>
        <taxon>Burkholderiales</taxon>
        <taxon>Alcaligenaceae</taxon>
        <taxon>Achromobacter</taxon>
    </lineage>
</organism>
<dbReference type="NCBIfam" id="TIGR00506">
    <property type="entry name" value="ribB"/>
    <property type="match status" value="1"/>
</dbReference>
<evidence type="ECO:0000256" key="5">
    <source>
        <dbReference type="ARBA" id="ARBA00005520"/>
    </source>
</evidence>
<dbReference type="EMBL" id="CADIJQ010000001">
    <property type="protein sequence ID" value="CAB3662495.1"/>
    <property type="molecule type" value="Genomic_DNA"/>
</dbReference>
<dbReference type="GO" id="GO:0005829">
    <property type="term" value="C:cytosol"/>
    <property type="evidence" value="ECO:0007669"/>
    <property type="project" value="TreeGrafter"/>
</dbReference>
<dbReference type="GO" id="GO:0009231">
    <property type="term" value="P:riboflavin biosynthetic process"/>
    <property type="evidence" value="ECO:0007669"/>
    <property type="project" value="UniProtKB-UniRule"/>
</dbReference>
<evidence type="ECO:0000313" key="17">
    <source>
        <dbReference type="Proteomes" id="UP000494269"/>
    </source>
</evidence>
<dbReference type="InterPro" id="IPR017945">
    <property type="entry name" value="DHBP_synth_RibB-like_a/b_dom"/>
</dbReference>
<name>A0A6S6Z6P9_9BURK</name>
<comment type="cofactor">
    <cofactor evidence="2">
        <name>Mn(2+)</name>
        <dbReference type="ChEBI" id="CHEBI:29035"/>
    </cofactor>
</comment>
<dbReference type="EC" id="4.1.99.12" evidence="7 14"/>
<comment type="similarity">
    <text evidence="5">In the N-terminal section; belongs to the DHBP synthase family.</text>
</comment>
<evidence type="ECO:0000256" key="4">
    <source>
        <dbReference type="ARBA" id="ARBA00004904"/>
    </source>
</evidence>
<dbReference type="HAMAP" id="MF_00180">
    <property type="entry name" value="RibB"/>
    <property type="match status" value="1"/>
</dbReference>
<comment type="similarity">
    <text evidence="6">In the C-terminal section; belongs to the GTP cyclohydrolase II family.</text>
</comment>
<dbReference type="GO" id="GO:0000287">
    <property type="term" value="F:magnesium ion binding"/>
    <property type="evidence" value="ECO:0007669"/>
    <property type="project" value="UniProtKB-UniRule"/>
</dbReference>
<gene>
    <name evidence="16" type="primary">ribBA_1</name>
    <name evidence="14" type="synonym">ribB</name>
    <name evidence="16" type="ORF">LMG3441_00633</name>
</gene>
<evidence type="ECO:0000256" key="7">
    <source>
        <dbReference type="ARBA" id="ARBA00012153"/>
    </source>
</evidence>
<keyword evidence="13 14" id="KW-0456">Lyase</keyword>
<evidence type="ECO:0000256" key="3">
    <source>
        <dbReference type="ARBA" id="ARBA00002284"/>
    </source>
</evidence>
<evidence type="ECO:0000256" key="15">
    <source>
        <dbReference type="RuleBase" id="RU003843"/>
    </source>
</evidence>
<keyword evidence="9 14" id="KW-0686">Riboflavin biosynthesis</keyword>
<dbReference type="GO" id="GO:0030145">
    <property type="term" value="F:manganese ion binding"/>
    <property type="evidence" value="ECO:0007669"/>
    <property type="project" value="UniProtKB-UniRule"/>
</dbReference>
<comment type="cofactor">
    <cofactor evidence="14 15">
        <name>Mg(2+)</name>
        <dbReference type="ChEBI" id="CHEBI:18420"/>
    </cofactor>
    <cofactor evidence="14 15">
        <name>Mn(2+)</name>
        <dbReference type="ChEBI" id="CHEBI:29035"/>
    </cofactor>
    <text evidence="14 15">Binds 2 divalent metal cations per subunit. Magnesium or manganese.</text>
</comment>